<evidence type="ECO:0000313" key="2">
    <source>
        <dbReference type="EMBL" id="KAK8072491.1"/>
    </source>
</evidence>
<dbReference type="Proteomes" id="UP001446871">
    <property type="component" value="Unassembled WGS sequence"/>
</dbReference>
<protein>
    <submittedName>
        <fullName evidence="2">Uncharacterized protein</fullName>
    </submittedName>
</protein>
<sequence length="276" mass="31399">MEFRPDYNFEQICNDAMKQAVKDKDLQVAVKQRSFILKIEEQIRSEFRRIDEEADEELQTNLTKIRNDYDELIKRDRHLDPAQLAPLFPEQVRFIGPSEHEPDITNLEYGPSSPVLGRETTLMSPEVKDSTSTSMYIPEHLVYWLLTYISERSRSFGSLPDGANSGSVSRNSKSREPLPKKSRVSPGTVQQSDSVDSDSTGDFDEEFPNRVPSNTKNMRSCVTPDLGVVDQANGPASSIQAVPGSFLPSSLPRPRRNAADRKNYNEKQYFKDRHIK</sequence>
<evidence type="ECO:0000313" key="3">
    <source>
        <dbReference type="Proteomes" id="UP001446871"/>
    </source>
</evidence>
<feature type="compositionally biased region" description="Basic and acidic residues" evidence="1">
    <location>
        <begin position="257"/>
        <end position="276"/>
    </location>
</feature>
<accession>A0ABR1VML7</accession>
<evidence type="ECO:0000256" key="1">
    <source>
        <dbReference type="SAM" id="MobiDB-lite"/>
    </source>
</evidence>
<organism evidence="2 3">
    <name type="scientific">Apiospora saccharicola</name>
    <dbReference type="NCBI Taxonomy" id="335842"/>
    <lineage>
        <taxon>Eukaryota</taxon>
        <taxon>Fungi</taxon>
        <taxon>Dikarya</taxon>
        <taxon>Ascomycota</taxon>
        <taxon>Pezizomycotina</taxon>
        <taxon>Sordariomycetes</taxon>
        <taxon>Xylariomycetidae</taxon>
        <taxon>Amphisphaeriales</taxon>
        <taxon>Apiosporaceae</taxon>
        <taxon>Apiospora</taxon>
    </lineage>
</organism>
<feature type="compositionally biased region" description="Acidic residues" evidence="1">
    <location>
        <begin position="195"/>
        <end position="206"/>
    </location>
</feature>
<comment type="caution">
    <text evidence="2">The sequence shown here is derived from an EMBL/GenBank/DDBJ whole genome shotgun (WGS) entry which is preliminary data.</text>
</comment>
<name>A0ABR1VML7_9PEZI</name>
<feature type="region of interest" description="Disordered" evidence="1">
    <location>
        <begin position="159"/>
        <end position="276"/>
    </location>
</feature>
<reference evidence="2 3" key="1">
    <citation type="submission" date="2023-01" db="EMBL/GenBank/DDBJ databases">
        <title>Analysis of 21 Apiospora genomes using comparative genomics revels a genus with tremendous synthesis potential of carbohydrate active enzymes and secondary metabolites.</title>
        <authorList>
            <person name="Sorensen T."/>
        </authorList>
    </citation>
    <scope>NUCLEOTIDE SEQUENCE [LARGE SCALE GENOMIC DNA]</scope>
    <source>
        <strain evidence="2 3">CBS 83171</strain>
    </source>
</reference>
<gene>
    <name evidence="2" type="ORF">PG996_005839</name>
</gene>
<feature type="compositionally biased region" description="Polar residues" evidence="1">
    <location>
        <begin position="211"/>
        <end position="220"/>
    </location>
</feature>
<keyword evidence="3" id="KW-1185">Reference proteome</keyword>
<proteinExistence type="predicted"/>
<dbReference type="EMBL" id="JAQQWM010000003">
    <property type="protein sequence ID" value="KAK8072491.1"/>
    <property type="molecule type" value="Genomic_DNA"/>
</dbReference>